<gene>
    <name evidence="3" type="primary">GCSAML</name>
</gene>
<dbReference type="Pfam" id="PF15666">
    <property type="entry name" value="HGAL"/>
    <property type="match status" value="1"/>
</dbReference>
<evidence type="ECO:0000313" key="3">
    <source>
        <dbReference type="RefSeq" id="XP_060052903.1"/>
    </source>
</evidence>
<protein>
    <submittedName>
        <fullName evidence="3">Germinal center-associated signaling and motility-like protein</fullName>
    </submittedName>
</protein>
<organism evidence="2 3">
    <name type="scientific">Erinaceus europaeus</name>
    <name type="common">Western European hedgehog</name>
    <dbReference type="NCBI Taxonomy" id="9365"/>
    <lineage>
        <taxon>Eukaryota</taxon>
        <taxon>Metazoa</taxon>
        <taxon>Chordata</taxon>
        <taxon>Craniata</taxon>
        <taxon>Vertebrata</taxon>
        <taxon>Euteleostomi</taxon>
        <taxon>Mammalia</taxon>
        <taxon>Eutheria</taxon>
        <taxon>Laurasiatheria</taxon>
        <taxon>Eulipotyphla</taxon>
        <taxon>Erinaceidae</taxon>
        <taxon>Erinaceinae</taxon>
        <taxon>Erinaceus</taxon>
    </lineage>
</organism>
<keyword evidence="2" id="KW-1185">Reference proteome</keyword>
<dbReference type="GeneID" id="132540149"/>
<dbReference type="InterPro" id="IPR031364">
    <property type="entry name" value="GC_assoc_lym"/>
</dbReference>
<proteinExistence type="predicted"/>
<dbReference type="RefSeq" id="XP_060052903.1">
    <property type="nucleotide sequence ID" value="XM_060196920.1"/>
</dbReference>
<dbReference type="Proteomes" id="UP001652624">
    <property type="component" value="Chromosome 9"/>
</dbReference>
<dbReference type="PANTHER" id="PTHR35351:SF1">
    <property type="entry name" value="GERMINAL CENTER-ASSOCIATED SIGNALING AND MOTILITY-LIKE PROTEIN"/>
    <property type="match status" value="1"/>
</dbReference>
<dbReference type="PANTHER" id="PTHR35351">
    <property type="entry name" value="GERMINAL CENTER-ASSOCIATED SIGNALING AND MOTILITY-LIKE PROTEIN"/>
    <property type="match status" value="1"/>
</dbReference>
<feature type="region of interest" description="Disordered" evidence="1">
    <location>
        <begin position="15"/>
        <end position="59"/>
    </location>
</feature>
<reference evidence="3" key="1">
    <citation type="submission" date="2025-08" db="UniProtKB">
        <authorList>
            <consortium name="RefSeq"/>
        </authorList>
    </citation>
    <scope>IDENTIFICATION</scope>
</reference>
<evidence type="ECO:0000313" key="2">
    <source>
        <dbReference type="Proteomes" id="UP001652624"/>
    </source>
</evidence>
<feature type="compositionally biased region" description="Basic and acidic residues" evidence="1">
    <location>
        <begin position="26"/>
        <end position="46"/>
    </location>
</feature>
<name>A0ABM3XVQ0_ERIEU</name>
<sequence length="128" mass="14544">MGNCLLRGVSCLDHQKEPRKKNGGRKQQEVTSSERENQSQDKKSKEVPSTSAEEDVVGSSCEEVCYTVIEHRRPPPNYDHGYENICSLLEGRLHREGVETEYALLRTACVSRPSSFNLDHDYELVLPH</sequence>
<accession>A0ABM3XVQ0</accession>
<evidence type="ECO:0000256" key="1">
    <source>
        <dbReference type="SAM" id="MobiDB-lite"/>
    </source>
</evidence>